<evidence type="ECO:0000259" key="2">
    <source>
        <dbReference type="Pfam" id="PF00271"/>
    </source>
</evidence>
<feature type="domain" description="Helicase C-terminal" evidence="2">
    <location>
        <begin position="86"/>
        <end position="187"/>
    </location>
</feature>
<organism evidence="3 4">
    <name type="scientific">Stylosanthes scabra</name>
    <dbReference type="NCBI Taxonomy" id="79078"/>
    <lineage>
        <taxon>Eukaryota</taxon>
        <taxon>Viridiplantae</taxon>
        <taxon>Streptophyta</taxon>
        <taxon>Embryophyta</taxon>
        <taxon>Tracheophyta</taxon>
        <taxon>Spermatophyta</taxon>
        <taxon>Magnoliopsida</taxon>
        <taxon>eudicotyledons</taxon>
        <taxon>Gunneridae</taxon>
        <taxon>Pentapetalae</taxon>
        <taxon>rosids</taxon>
        <taxon>fabids</taxon>
        <taxon>Fabales</taxon>
        <taxon>Fabaceae</taxon>
        <taxon>Papilionoideae</taxon>
        <taxon>50 kb inversion clade</taxon>
        <taxon>dalbergioids sensu lato</taxon>
        <taxon>Dalbergieae</taxon>
        <taxon>Pterocarpus clade</taxon>
        <taxon>Stylosanthes</taxon>
    </lineage>
</organism>
<protein>
    <recommendedName>
        <fullName evidence="2">Helicase C-terminal domain-containing protein</fullName>
    </recommendedName>
</protein>
<evidence type="ECO:0000313" key="4">
    <source>
        <dbReference type="Proteomes" id="UP001341840"/>
    </source>
</evidence>
<dbReference type="EMBL" id="JASCZI010181250">
    <property type="protein sequence ID" value="MED6179787.1"/>
    <property type="molecule type" value="Genomic_DNA"/>
</dbReference>
<keyword evidence="1" id="KW-0732">Signal</keyword>
<accession>A0ABU6W3K1</accession>
<proteinExistence type="predicted"/>
<dbReference type="InterPro" id="IPR001650">
    <property type="entry name" value="Helicase_C-like"/>
</dbReference>
<name>A0ABU6W3K1_9FABA</name>
<dbReference type="SUPFAM" id="SSF52540">
    <property type="entry name" value="P-loop containing nucleoside triphosphate hydrolases"/>
    <property type="match status" value="1"/>
</dbReference>
<sequence>MRRFLLASAAAVSTAATAASTYTFLQQGTSTDGELKGRAAFLSNFPSSFNFGGGKDESRGNTKDLYYKARILRMLVSLFLFSVCIESSRREKILFTRTQHDADQLTHFLKRTAECEALHGRDTSQSQTPLARFRDGDLKILVASDDFASDDYDGLSNPNVYSLIAIHFDVPNSSEAFVRRSGITGRVPNIVVHQTDDSLLLRLLSVTWEATMYFHI</sequence>
<evidence type="ECO:0000256" key="1">
    <source>
        <dbReference type="SAM" id="SignalP"/>
    </source>
</evidence>
<dbReference type="InterPro" id="IPR027417">
    <property type="entry name" value="P-loop_NTPase"/>
</dbReference>
<dbReference type="Proteomes" id="UP001341840">
    <property type="component" value="Unassembled WGS sequence"/>
</dbReference>
<comment type="caution">
    <text evidence="3">The sequence shown here is derived from an EMBL/GenBank/DDBJ whole genome shotgun (WGS) entry which is preliminary data.</text>
</comment>
<feature type="chain" id="PRO_5046826925" description="Helicase C-terminal domain-containing protein" evidence="1">
    <location>
        <begin position="21"/>
        <end position="216"/>
    </location>
</feature>
<dbReference type="Gene3D" id="3.40.50.300">
    <property type="entry name" value="P-loop containing nucleotide triphosphate hydrolases"/>
    <property type="match status" value="1"/>
</dbReference>
<gene>
    <name evidence="3" type="ORF">PIB30_004002</name>
</gene>
<dbReference type="Pfam" id="PF00271">
    <property type="entry name" value="Helicase_C"/>
    <property type="match status" value="1"/>
</dbReference>
<evidence type="ECO:0000313" key="3">
    <source>
        <dbReference type="EMBL" id="MED6179787.1"/>
    </source>
</evidence>
<keyword evidence="4" id="KW-1185">Reference proteome</keyword>
<feature type="signal peptide" evidence="1">
    <location>
        <begin position="1"/>
        <end position="20"/>
    </location>
</feature>
<reference evidence="3 4" key="1">
    <citation type="journal article" date="2023" name="Plants (Basel)">
        <title>Bridging the Gap: Combining Genomics and Transcriptomics Approaches to Understand Stylosanthes scabra, an Orphan Legume from the Brazilian Caatinga.</title>
        <authorList>
            <person name="Ferreira-Neto J.R.C."/>
            <person name="da Silva M.D."/>
            <person name="Binneck E."/>
            <person name="de Melo N.F."/>
            <person name="da Silva R.H."/>
            <person name="de Melo A.L.T.M."/>
            <person name="Pandolfi V."/>
            <person name="Bustamante F.O."/>
            <person name="Brasileiro-Vidal A.C."/>
            <person name="Benko-Iseppon A.M."/>
        </authorList>
    </citation>
    <scope>NUCLEOTIDE SEQUENCE [LARGE SCALE GENOMIC DNA]</scope>
    <source>
        <tissue evidence="3">Leaves</tissue>
    </source>
</reference>